<dbReference type="Gene3D" id="3.60.110.10">
    <property type="entry name" value="Carbon-nitrogen hydrolase"/>
    <property type="match status" value="1"/>
</dbReference>
<evidence type="ECO:0000256" key="1">
    <source>
        <dbReference type="ARBA" id="ARBA00008129"/>
    </source>
</evidence>
<evidence type="ECO:0000256" key="5">
    <source>
        <dbReference type="PROSITE-ProRule" id="PRU10139"/>
    </source>
</evidence>
<dbReference type="EMBL" id="JAHBCI010000008">
    <property type="protein sequence ID" value="KAG9498100.1"/>
    <property type="molecule type" value="Genomic_DNA"/>
</dbReference>
<comment type="catalytic activity">
    <reaction evidence="3">
        <text>a nitrile + 2 H2O = a carboxylate + NH4(+)</text>
        <dbReference type="Rhea" id="RHEA:21724"/>
        <dbReference type="ChEBI" id="CHEBI:15377"/>
        <dbReference type="ChEBI" id="CHEBI:18379"/>
        <dbReference type="ChEBI" id="CHEBI:28938"/>
        <dbReference type="ChEBI" id="CHEBI:29067"/>
        <dbReference type="EC" id="3.5.5.1"/>
    </reaction>
</comment>
<protein>
    <recommendedName>
        <fullName evidence="4">nitrilase</fullName>
        <ecNumber evidence="4">3.5.5.1</ecNumber>
    </recommendedName>
</protein>
<sequence length="184" mass="20832">MDQTVKVGAVQAEPVWLDLEGSVDKTISLIEKASADGVQVLGFPEVWIPGYPWQMWTSPVINNGGWIHEYMANSMRRDSLQMKRIQRAVKKAGMLVVLGYSERDGIIHHRRKVKPTHVERTIWGEGQAESLQVVADSKFGKVGALNCWEHLQPLLRYNEYAQGVQIHIASWPAEFEMPDPEKIA</sequence>
<dbReference type="InterPro" id="IPR044149">
    <property type="entry name" value="Nitrilases_CHs"/>
</dbReference>
<dbReference type="RefSeq" id="XP_044677100.1">
    <property type="nucleotide sequence ID" value="XM_044828546.1"/>
</dbReference>
<evidence type="ECO:0000256" key="3">
    <source>
        <dbReference type="ARBA" id="ARBA00036406"/>
    </source>
</evidence>
<dbReference type="PROSITE" id="PS00921">
    <property type="entry name" value="NITRIL_CHT_2"/>
    <property type="match status" value="1"/>
</dbReference>
<feature type="domain" description="CN hydrolase" evidence="6">
    <location>
        <begin position="5"/>
        <end position="184"/>
    </location>
</feature>
<dbReference type="Pfam" id="PF00795">
    <property type="entry name" value="CN_hydrolase"/>
    <property type="match status" value="2"/>
</dbReference>
<evidence type="ECO:0000256" key="4">
    <source>
        <dbReference type="ARBA" id="ARBA00039045"/>
    </source>
</evidence>
<dbReference type="PROSITE" id="PS50263">
    <property type="entry name" value="CN_HYDROLASE"/>
    <property type="match status" value="1"/>
</dbReference>
<keyword evidence="8" id="KW-1185">Reference proteome</keyword>
<keyword evidence="2" id="KW-0378">Hydrolase</keyword>
<evidence type="ECO:0000259" key="6">
    <source>
        <dbReference type="PROSITE" id="PS50263"/>
    </source>
</evidence>
<gene>
    <name evidence="7" type="ORF">J7337_010993</name>
</gene>
<reference evidence="7" key="1">
    <citation type="journal article" date="2021" name="Mol. Plant Microbe Interact.">
        <title>Telomere to telomere genome assembly of Fusarium musae F31, causal agent of crown rot disease of banana.</title>
        <authorList>
            <person name="Degradi L."/>
            <person name="Tava V."/>
            <person name="Kunova A."/>
            <person name="Cortesi P."/>
            <person name="Saracchi M."/>
            <person name="Pasquali M."/>
        </authorList>
    </citation>
    <scope>NUCLEOTIDE SEQUENCE</scope>
    <source>
        <strain evidence="7">F31</strain>
    </source>
</reference>
<feature type="active site" description="Proton acceptor" evidence="5">
    <location>
        <position position="45"/>
    </location>
</feature>
<accession>A0A9P8DA04</accession>
<organism evidence="7 8">
    <name type="scientific">Fusarium musae</name>
    <dbReference type="NCBI Taxonomy" id="1042133"/>
    <lineage>
        <taxon>Eukaryota</taxon>
        <taxon>Fungi</taxon>
        <taxon>Dikarya</taxon>
        <taxon>Ascomycota</taxon>
        <taxon>Pezizomycotina</taxon>
        <taxon>Sordariomycetes</taxon>
        <taxon>Hypocreomycetidae</taxon>
        <taxon>Hypocreales</taxon>
        <taxon>Nectriaceae</taxon>
        <taxon>Fusarium</taxon>
    </lineage>
</organism>
<dbReference type="PROSITE" id="PS00920">
    <property type="entry name" value="NITRIL_CHT_1"/>
    <property type="match status" value="1"/>
</dbReference>
<dbReference type="GO" id="GO:0000257">
    <property type="term" value="F:nitrilase activity"/>
    <property type="evidence" value="ECO:0007669"/>
    <property type="project" value="UniProtKB-EC"/>
</dbReference>
<comment type="similarity">
    <text evidence="1">Belongs to the carbon-nitrogen hydrolase superfamily. Nitrilase family.</text>
</comment>
<proteinExistence type="inferred from homology"/>
<dbReference type="KEGG" id="fmu:J7337_010993"/>
<dbReference type="Proteomes" id="UP000827133">
    <property type="component" value="Unassembled WGS sequence"/>
</dbReference>
<dbReference type="SUPFAM" id="SSF56317">
    <property type="entry name" value="Carbon-nitrogen hydrolase"/>
    <property type="match status" value="1"/>
</dbReference>
<evidence type="ECO:0000256" key="2">
    <source>
        <dbReference type="ARBA" id="ARBA00022801"/>
    </source>
</evidence>
<evidence type="ECO:0000313" key="7">
    <source>
        <dbReference type="EMBL" id="KAG9498100.1"/>
    </source>
</evidence>
<name>A0A9P8DA04_9HYPO</name>
<dbReference type="InterPro" id="IPR036526">
    <property type="entry name" value="C-N_Hydrolase_sf"/>
</dbReference>
<evidence type="ECO:0000313" key="8">
    <source>
        <dbReference type="Proteomes" id="UP000827133"/>
    </source>
</evidence>
<dbReference type="GeneID" id="68318849"/>
<comment type="caution">
    <text evidence="7">The sequence shown here is derived from an EMBL/GenBank/DDBJ whole genome shotgun (WGS) entry which is preliminary data.</text>
</comment>
<dbReference type="GO" id="GO:0016836">
    <property type="term" value="F:hydro-lyase activity"/>
    <property type="evidence" value="ECO:0007669"/>
    <property type="project" value="UniProtKB-ARBA"/>
</dbReference>
<dbReference type="PANTHER" id="PTHR46044">
    <property type="entry name" value="NITRILASE"/>
    <property type="match status" value="1"/>
</dbReference>
<dbReference type="AlphaFoldDB" id="A0A9P8DA04"/>
<dbReference type="PANTHER" id="PTHR46044:SF14">
    <property type="entry name" value="ARYLACETONITRILASE"/>
    <property type="match status" value="1"/>
</dbReference>
<dbReference type="InterPro" id="IPR003010">
    <property type="entry name" value="C-N_Hydrolase"/>
</dbReference>
<dbReference type="EC" id="3.5.5.1" evidence="4"/>
<dbReference type="InterPro" id="IPR000132">
    <property type="entry name" value="Nitrilase/CN_hydratase_CS"/>
</dbReference>